<evidence type="ECO:0000313" key="2">
    <source>
        <dbReference type="EMBL" id="ADY50714.1"/>
    </source>
</evidence>
<protein>
    <recommendedName>
        <fullName evidence="4">S-adenosyl-methyltransferase</fullName>
    </recommendedName>
</protein>
<dbReference type="InterPro" id="IPR045755">
    <property type="entry name" value="FtsL-like"/>
</dbReference>
<reference evidence="2 3" key="1">
    <citation type="journal article" date="2011" name="Stand. Genomic Sci.">
        <title>Complete genome sequence of the gliding, heparinolytic Pedobacter saltans type strain (113).</title>
        <authorList>
            <person name="Liolios K."/>
            <person name="Sikorski J."/>
            <person name="Lu M."/>
            <person name="Nolan M."/>
            <person name="Lapidus A."/>
            <person name="Lucas S."/>
            <person name="Hammon N."/>
            <person name="Deshpande S."/>
            <person name="Cheng J.F."/>
            <person name="Tapia R."/>
            <person name="Han C."/>
            <person name="Goodwin L."/>
            <person name="Pitluck S."/>
            <person name="Huntemann M."/>
            <person name="Ivanova N."/>
            <person name="Pagani I."/>
            <person name="Mavromatis K."/>
            <person name="Ovchinikova G."/>
            <person name="Pati A."/>
            <person name="Chen A."/>
            <person name="Palaniappan K."/>
            <person name="Land M."/>
            <person name="Hauser L."/>
            <person name="Brambilla E.M."/>
            <person name="Kotsyurbenko O."/>
            <person name="Rohde M."/>
            <person name="Tindall B.J."/>
            <person name="Abt B."/>
            <person name="Goker M."/>
            <person name="Detter J.C."/>
            <person name="Woyke T."/>
            <person name="Bristow J."/>
            <person name="Eisen J.A."/>
            <person name="Markowitz V."/>
            <person name="Hugenholtz P."/>
            <person name="Klenk H.P."/>
            <person name="Kyrpides N.C."/>
        </authorList>
    </citation>
    <scope>NUCLEOTIDE SEQUENCE [LARGE SCALE GENOMIC DNA]</scope>
    <source>
        <strain evidence="3">ATCC 51119 / DSM 12145 / JCM 21818 / LMG 10337 / NBRC 100064 / NCIMB 13643</strain>
    </source>
</reference>
<dbReference type="OrthoDB" id="981249at2"/>
<evidence type="ECO:0000256" key="1">
    <source>
        <dbReference type="SAM" id="Coils"/>
    </source>
</evidence>
<reference evidence="3" key="2">
    <citation type="submission" date="2011-02" db="EMBL/GenBank/DDBJ databases">
        <title>The complete genome of Pedobacter saltans DSM 12145.</title>
        <authorList>
            <consortium name="US DOE Joint Genome Institute (JGI-PGF)"/>
            <person name="Lucas S."/>
            <person name="Copeland A."/>
            <person name="Lapidus A."/>
            <person name="Bruce D."/>
            <person name="Goodwin L."/>
            <person name="Pitluck S."/>
            <person name="Kyrpides N."/>
            <person name="Mavromatis K."/>
            <person name="Pagani I."/>
            <person name="Ivanova N."/>
            <person name="Ovchinnikova G."/>
            <person name="Lu M."/>
            <person name="Detter J.C."/>
            <person name="Han C."/>
            <person name="Land M."/>
            <person name="Hauser L."/>
            <person name="Markowitz V."/>
            <person name="Cheng J.-F."/>
            <person name="Hugenholtz P."/>
            <person name="Woyke T."/>
            <person name="Wu D."/>
            <person name="Tindall B."/>
            <person name="Pomrenke H.G."/>
            <person name="Brambilla E."/>
            <person name="Klenk H.-P."/>
            <person name="Eisen J.A."/>
        </authorList>
    </citation>
    <scope>NUCLEOTIDE SEQUENCE [LARGE SCALE GENOMIC DNA]</scope>
    <source>
        <strain evidence="3">ATCC 51119 / DSM 12145 / JCM 21818 / LMG 10337 / NBRC 100064 / NCIMB 13643</strain>
    </source>
</reference>
<dbReference type="KEGG" id="psn:Pedsa_0128"/>
<dbReference type="Pfam" id="PF19579">
    <property type="entry name" value="FtsL_2"/>
    <property type="match status" value="1"/>
</dbReference>
<dbReference type="EMBL" id="CP002545">
    <property type="protein sequence ID" value="ADY50714.1"/>
    <property type="molecule type" value="Genomic_DNA"/>
</dbReference>
<proteinExistence type="predicted"/>
<feature type="coiled-coil region" evidence="1">
    <location>
        <begin position="71"/>
        <end position="98"/>
    </location>
</feature>
<dbReference type="Proteomes" id="UP000000310">
    <property type="component" value="Chromosome"/>
</dbReference>
<keyword evidence="3" id="KW-1185">Reference proteome</keyword>
<dbReference type="STRING" id="762903.Pedsa_0128"/>
<dbReference type="AlphaFoldDB" id="F0SCX5"/>
<accession>F0SCX5</accession>
<dbReference type="HOGENOM" id="CLU_110694_1_0_10"/>
<sequence>MTNKIRIPLEEEEAPIENRVEEQEEKSPAMSALVSFFTRGVVSKEAATEALPFVLFLGFLGMMYIGNRHTAENNIRKIDKLNKEVKELSWDFKTLKAELMFKSKQTEVVKRVDSVLGLKVPTEPPIKIKVGQNEYQN</sequence>
<evidence type="ECO:0000313" key="3">
    <source>
        <dbReference type="Proteomes" id="UP000000310"/>
    </source>
</evidence>
<dbReference type="RefSeq" id="WP_013631217.1">
    <property type="nucleotide sequence ID" value="NC_015177.1"/>
</dbReference>
<name>F0SCX5_PSESL</name>
<dbReference type="eggNOG" id="ENOG50313N0">
    <property type="taxonomic scope" value="Bacteria"/>
</dbReference>
<evidence type="ECO:0008006" key="4">
    <source>
        <dbReference type="Google" id="ProtNLM"/>
    </source>
</evidence>
<gene>
    <name evidence="2" type="ordered locus">Pedsa_0128</name>
</gene>
<keyword evidence="1" id="KW-0175">Coiled coil</keyword>
<organism evidence="2 3">
    <name type="scientific">Pseudopedobacter saltans (strain ATCC 51119 / DSM 12145 / JCM 21818 / CCUG 39354 / LMG 10337 / NBRC 100064 / NCIMB 13643)</name>
    <name type="common">Pedobacter saltans</name>
    <dbReference type="NCBI Taxonomy" id="762903"/>
    <lineage>
        <taxon>Bacteria</taxon>
        <taxon>Pseudomonadati</taxon>
        <taxon>Bacteroidota</taxon>
        <taxon>Sphingobacteriia</taxon>
        <taxon>Sphingobacteriales</taxon>
        <taxon>Sphingobacteriaceae</taxon>
        <taxon>Pseudopedobacter</taxon>
    </lineage>
</organism>